<sequence>PTPSELLMMRQSPAPPAPHAPDEQLPPMTPQDQLTKFVEQL</sequence>
<evidence type="ECO:0000256" key="1">
    <source>
        <dbReference type="SAM" id="MobiDB-lite"/>
    </source>
</evidence>
<keyword evidence="3" id="KW-1185">Reference proteome</keyword>
<reference evidence="2" key="1">
    <citation type="submission" date="2022-03" db="EMBL/GenBank/DDBJ databases">
        <authorList>
            <person name="Lindestad O."/>
        </authorList>
    </citation>
    <scope>NUCLEOTIDE SEQUENCE</scope>
</reference>
<protein>
    <submittedName>
        <fullName evidence="2">Jg5354 protein</fullName>
    </submittedName>
</protein>
<name>A0A8S4QI85_9NEOP</name>
<dbReference type="OrthoDB" id="10578400at2759"/>
<gene>
    <name evidence="2" type="primary">jg5354</name>
    <name evidence="2" type="ORF">PAEG_LOCUS1227</name>
</gene>
<evidence type="ECO:0000313" key="3">
    <source>
        <dbReference type="Proteomes" id="UP000838756"/>
    </source>
</evidence>
<comment type="caution">
    <text evidence="2">The sequence shown here is derived from an EMBL/GenBank/DDBJ whole genome shotgun (WGS) entry which is preliminary data.</text>
</comment>
<dbReference type="AlphaFoldDB" id="A0A8S4QI85"/>
<proteinExistence type="predicted"/>
<dbReference type="EMBL" id="CAKXAJ010004248">
    <property type="protein sequence ID" value="CAH2208676.1"/>
    <property type="molecule type" value="Genomic_DNA"/>
</dbReference>
<organism evidence="2 3">
    <name type="scientific">Pararge aegeria aegeria</name>
    <dbReference type="NCBI Taxonomy" id="348720"/>
    <lineage>
        <taxon>Eukaryota</taxon>
        <taxon>Metazoa</taxon>
        <taxon>Ecdysozoa</taxon>
        <taxon>Arthropoda</taxon>
        <taxon>Hexapoda</taxon>
        <taxon>Insecta</taxon>
        <taxon>Pterygota</taxon>
        <taxon>Neoptera</taxon>
        <taxon>Endopterygota</taxon>
        <taxon>Lepidoptera</taxon>
        <taxon>Glossata</taxon>
        <taxon>Ditrysia</taxon>
        <taxon>Papilionoidea</taxon>
        <taxon>Nymphalidae</taxon>
        <taxon>Satyrinae</taxon>
        <taxon>Satyrini</taxon>
        <taxon>Parargina</taxon>
        <taxon>Pararge</taxon>
    </lineage>
</organism>
<dbReference type="Proteomes" id="UP000838756">
    <property type="component" value="Unassembled WGS sequence"/>
</dbReference>
<feature type="non-terminal residue" evidence="2">
    <location>
        <position position="1"/>
    </location>
</feature>
<feature type="region of interest" description="Disordered" evidence="1">
    <location>
        <begin position="1"/>
        <end position="30"/>
    </location>
</feature>
<evidence type="ECO:0000313" key="2">
    <source>
        <dbReference type="EMBL" id="CAH2208676.1"/>
    </source>
</evidence>
<accession>A0A8S4QI85</accession>